<dbReference type="Proteomes" id="UP000654918">
    <property type="component" value="Unassembled WGS sequence"/>
</dbReference>
<accession>A0A8H6KQX7</accession>
<protein>
    <submittedName>
        <fullName evidence="2">Snf2 super family</fullName>
    </submittedName>
</protein>
<evidence type="ECO:0000313" key="2">
    <source>
        <dbReference type="EMBL" id="KAF6835433.1"/>
    </source>
</evidence>
<name>A0A8H6KQX7_9PEZI</name>
<sequence>MPCGWDPYWNSFPVFKSDVERFLLIEYVRVGSAIAAPPIPIDPGLEDVRLTESGNDLQQSGADDQYQYQPSGPTSQQHQSPHGHGHALPFGLPSNAPDSVPSPDNASAGVEEEGDVNMSEQSPIMAPSTRNEGDGNQDVVMSDTVGSGHSRSFPPGDGQGQGQGQANIVYENLEEYHQERDRMLRFLNRAPQLHDPQAQRAPVSNAAGGAASNTVPEEDLARRTAFVRRLHAHYLPQEDPDIAAFFAELFALYGVPTIDHQPSGINATAPSMAKDASAAGEMAGDNNMRPRRHEDDEMRHVLACFGDMEVMDFMARSVQFPPLPPQELNNGEILDERSVQHPRDSFPVLLSRALDLGLRDVLENGGAEFTIGTMCSGTDGPIMALEEFKRALPRFGLADTLQFEHVFSVEIEPFKQSFISRNCRPTGEIFRNVTDLGRPGATTA</sequence>
<gene>
    <name evidence="2" type="ORF">CPLU01_04304</name>
</gene>
<feature type="region of interest" description="Disordered" evidence="1">
    <location>
        <begin position="195"/>
        <end position="217"/>
    </location>
</feature>
<evidence type="ECO:0000313" key="3">
    <source>
        <dbReference type="Proteomes" id="UP000654918"/>
    </source>
</evidence>
<feature type="region of interest" description="Disordered" evidence="1">
    <location>
        <begin position="55"/>
        <end position="164"/>
    </location>
</feature>
<feature type="compositionally biased region" description="Polar residues" evidence="1">
    <location>
        <begin position="55"/>
        <end position="74"/>
    </location>
</feature>
<reference evidence="2" key="1">
    <citation type="journal article" date="2020" name="Phytopathology">
        <title>Genome Sequence Resources of Colletotrichum truncatum, C. plurivorum, C. musicola, and C. sojae: Four Species Pathogenic to Soybean (Glycine max).</title>
        <authorList>
            <person name="Rogerio F."/>
            <person name="Boufleur T.R."/>
            <person name="Ciampi-Guillardi M."/>
            <person name="Sukno S.A."/>
            <person name="Thon M.R."/>
            <person name="Massola Junior N.S."/>
            <person name="Baroncelli R."/>
        </authorList>
    </citation>
    <scope>NUCLEOTIDE SEQUENCE</scope>
    <source>
        <strain evidence="2">LFN00145</strain>
    </source>
</reference>
<dbReference type="AlphaFoldDB" id="A0A8H6KQX7"/>
<dbReference type="EMBL" id="WIGO01000040">
    <property type="protein sequence ID" value="KAF6835433.1"/>
    <property type="molecule type" value="Genomic_DNA"/>
</dbReference>
<evidence type="ECO:0000256" key="1">
    <source>
        <dbReference type="SAM" id="MobiDB-lite"/>
    </source>
</evidence>
<comment type="caution">
    <text evidence="2">The sequence shown here is derived from an EMBL/GenBank/DDBJ whole genome shotgun (WGS) entry which is preliminary data.</text>
</comment>
<proteinExistence type="predicted"/>
<keyword evidence="3" id="KW-1185">Reference proteome</keyword>
<organism evidence="2 3">
    <name type="scientific">Colletotrichum plurivorum</name>
    <dbReference type="NCBI Taxonomy" id="2175906"/>
    <lineage>
        <taxon>Eukaryota</taxon>
        <taxon>Fungi</taxon>
        <taxon>Dikarya</taxon>
        <taxon>Ascomycota</taxon>
        <taxon>Pezizomycotina</taxon>
        <taxon>Sordariomycetes</taxon>
        <taxon>Hypocreomycetidae</taxon>
        <taxon>Glomerellales</taxon>
        <taxon>Glomerellaceae</taxon>
        <taxon>Colletotrichum</taxon>
        <taxon>Colletotrichum orchidearum species complex</taxon>
    </lineage>
</organism>